<dbReference type="UniPathway" id="UPA00098">
    <property type="reaction ID" value="UER00359"/>
</dbReference>
<dbReference type="EMBL" id="FNWU01000002">
    <property type="protein sequence ID" value="SEH46108.1"/>
    <property type="molecule type" value="Genomic_DNA"/>
</dbReference>
<dbReference type="FunFam" id="3.40.1160.10:FF:000006">
    <property type="entry name" value="Glutamate 5-kinase"/>
    <property type="match status" value="1"/>
</dbReference>
<evidence type="ECO:0000256" key="2">
    <source>
        <dbReference type="ARBA" id="ARBA00022605"/>
    </source>
</evidence>
<comment type="catalytic activity">
    <reaction evidence="8">
        <text>L-glutamate + ATP = L-glutamyl 5-phosphate + ADP</text>
        <dbReference type="Rhea" id="RHEA:14877"/>
        <dbReference type="ChEBI" id="CHEBI:29985"/>
        <dbReference type="ChEBI" id="CHEBI:30616"/>
        <dbReference type="ChEBI" id="CHEBI:58274"/>
        <dbReference type="ChEBI" id="CHEBI:456216"/>
        <dbReference type="EC" id="2.7.2.11"/>
    </reaction>
</comment>
<comment type="caution">
    <text evidence="8">Lacks conserved residue(s) required for the propagation of feature annotation.</text>
</comment>
<evidence type="ECO:0000259" key="9">
    <source>
        <dbReference type="Pfam" id="PF00696"/>
    </source>
</evidence>
<proteinExistence type="inferred from homology"/>
<protein>
    <recommendedName>
        <fullName evidence="8">Glutamate 5-kinase</fullName>
        <ecNumber evidence="8">2.7.2.11</ecNumber>
    </recommendedName>
    <alternativeName>
        <fullName evidence="8">Gamma-glutamyl kinase</fullName>
        <shortName evidence="8">GK</shortName>
    </alternativeName>
</protein>
<evidence type="ECO:0000256" key="6">
    <source>
        <dbReference type="ARBA" id="ARBA00022777"/>
    </source>
</evidence>
<feature type="binding site" evidence="8">
    <location>
        <position position="168"/>
    </location>
    <ligand>
        <name>substrate</name>
    </ligand>
</feature>
<evidence type="ECO:0000256" key="7">
    <source>
        <dbReference type="ARBA" id="ARBA00022840"/>
    </source>
</evidence>
<dbReference type="InterPro" id="IPR036393">
    <property type="entry name" value="AceGlu_kinase-like_sf"/>
</dbReference>
<dbReference type="PRINTS" id="PR00474">
    <property type="entry name" value="GLU5KINASE"/>
</dbReference>
<keyword evidence="2 8" id="KW-0028">Amino-acid biosynthesis</keyword>
<comment type="function">
    <text evidence="8">Catalyzes the transfer of a phosphate group to glutamate to form L-glutamate 5-phosphate.</text>
</comment>
<dbReference type="GO" id="GO:0055129">
    <property type="term" value="P:L-proline biosynthetic process"/>
    <property type="evidence" value="ECO:0007669"/>
    <property type="project" value="UniProtKB-UniRule"/>
</dbReference>
<reference evidence="10 11" key="1">
    <citation type="submission" date="2016-10" db="EMBL/GenBank/DDBJ databases">
        <authorList>
            <person name="de Groot N.N."/>
        </authorList>
    </citation>
    <scope>NUCLEOTIDE SEQUENCE [LARGE SCALE GENOMIC DNA]</scope>
    <source>
        <strain evidence="10 11">IBRC-M10418</strain>
    </source>
</reference>
<evidence type="ECO:0000256" key="8">
    <source>
        <dbReference type="HAMAP-Rule" id="MF_00456"/>
    </source>
</evidence>
<name>A0A1H6IBQ7_9EURY</name>
<keyword evidence="11" id="KW-1185">Reference proteome</keyword>
<keyword evidence="5 8" id="KW-0547">Nucleotide-binding</keyword>
<comment type="pathway">
    <text evidence="8">Amino-acid biosynthesis; L-proline biosynthesis; L-glutamate 5-semialdehyde from L-glutamate: step 1/2.</text>
</comment>
<evidence type="ECO:0000313" key="11">
    <source>
        <dbReference type="Proteomes" id="UP000199215"/>
    </source>
</evidence>
<feature type="binding site" evidence="8">
    <location>
        <position position="31"/>
    </location>
    <ligand>
        <name>ATP</name>
        <dbReference type="ChEBI" id="CHEBI:30616"/>
    </ligand>
</feature>
<dbReference type="Gene3D" id="3.40.1160.10">
    <property type="entry name" value="Acetylglutamate kinase-like"/>
    <property type="match status" value="1"/>
</dbReference>
<dbReference type="PIRSF" id="PIRSF000729">
    <property type="entry name" value="GK"/>
    <property type="match status" value="1"/>
</dbReference>
<dbReference type="InterPro" id="IPR041739">
    <property type="entry name" value="G5K_ProB"/>
</dbReference>
<evidence type="ECO:0000256" key="3">
    <source>
        <dbReference type="ARBA" id="ARBA00022650"/>
    </source>
</evidence>
<evidence type="ECO:0000256" key="5">
    <source>
        <dbReference type="ARBA" id="ARBA00022741"/>
    </source>
</evidence>
<dbReference type="AlphaFoldDB" id="A0A1H6IBQ7"/>
<keyword evidence="6 8" id="KW-0418">Kinase</keyword>
<dbReference type="GO" id="GO:0004349">
    <property type="term" value="F:glutamate 5-kinase activity"/>
    <property type="evidence" value="ECO:0007669"/>
    <property type="project" value="UniProtKB-UniRule"/>
</dbReference>
<keyword evidence="4 8" id="KW-0808">Transferase</keyword>
<dbReference type="InterPro" id="IPR001048">
    <property type="entry name" value="Asp/Glu/Uridylate_kinase"/>
</dbReference>
<dbReference type="HAMAP" id="MF_00456">
    <property type="entry name" value="ProB"/>
    <property type="match status" value="1"/>
</dbReference>
<dbReference type="GO" id="GO:0005829">
    <property type="term" value="C:cytosol"/>
    <property type="evidence" value="ECO:0007669"/>
    <property type="project" value="TreeGrafter"/>
</dbReference>
<dbReference type="Proteomes" id="UP000199215">
    <property type="component" value="Unassembled WGS sequence"/>
</dbReference>
<dbReference type="PANTHER" id="PTHR43654">
    <property type="entry name" value="GLUTAMATE 5-KINASE"/>
    <property type="match status" value="1"/>
</dbReference>
<keyword evidence="3 8" id="KW-0641">Proline biosynthesis</keyword>
<dbReference type="EC" id="2.7.2.11" evidence="8"/>
<dbReference type="STRING" id="1267564.SAMN05192561_102119"/>
<dbReference type="InterPro" id="IPR011529">
    <property type="entry name" value="Glu_5kinase"/>
</dbReference>
<accession>A0A1H6IBQ7</accession>
<dbReference type="InterPro" id="IPR001057">
    <property type="entry name" value="Glu/AcGlu_kinase"/>
</dbReference>
<dbReference type="Pfam" id="PF00696">
    <property type="entry name" value="AA_kinase"/>
    <property type="match status" value="1"/>
</dbReference>
<dbReference type="CDD" id="cd04242">
    <property type="entry name" value="AAK_G5K_ProB"/>
    <property type="match status" value="1"/>
</dbReference>
<dbReference type="SUPFAM" id="SSF53633">
    <property type="entry name" value="Carbamate kinase-like"/>
    <property type="match status" value="1"/>
</dbReference>
<dbReference type="GO" id="GO:0005524">
    <property type="term" value="F:ATP binding"/>
    <property type="evidence" value="ECO:0007669"/>
    <property type="project" value="UniProtKB-KW"/>
</dbReference>
<dbReference type="PANTHER" id="PTHR43654:SF1">
    <property type="entry name" value="ISOPENTENYL PHOSPHATE KINASE"/>
    <property type="match status" value="1"/>
</dbReference>
<dbReference type="RefSeq" id="WP_092815980.1">
    <property type="nucleotide sequence ID" value="NZ_FNWU01000002.1"/>
</dbReference>
<organism evidence="10 11">
    <name type="scientific">Halopenitus malekzadehii</name>
    <dbReference type="NCBI Taxonomy" id="1267564"/>
    <lineage>
        <taxon>Archaea</taxon>
        <taxon>Methanobacteriati</taxon>
        <taxon>Methanobacteriota</taxon>
        <taxon>Stenosarchaea group</taxon>
        <taxon>Halobacteria</taxon>
        <taxon>Halobacteriales</taxon>
        <taxon>Haloferacaceae</taxon>
        <taxon>Halopenitus</taxon>
    </lineage>
</organism>
<feature type="binding site" evidence="8">
    <location>
        <begin position="188"/>
        <end position="189"/>
    </location>
    <ligand>
        <name>ATP</name>
        <dbReference type="ChEBI" id="CHEBI:30616"/>
    </ligand>
</feature>
<feature type="domain" description="Aspartate/glutamate/uridylate kinase" evidence="9">
    <location>
        <begin position="27"/>
        <end position="253"/>
    </location>
</feature>
<comment type="subcellular location">
    <subcellularLocation>
        <location evidence="8">Cytoplasm</location>
    </subcellularLocation>
</comment>
<comment type="similarity">
    <text evidence="8">Belongs to the glutamate 5-kinase family.</text>
</comment>
<dbReference type="InterPro" id="IPR005715">
    <property type="entry name" value="Glu_5kinase/COase_Synthase"/>
</dbReference>
<feature type="binding site" evidence="8">
    <location>
        <position position="71"/>
    </location>
    <ligand>
        <name>substrate</name>
    </ligand>
</feature>
<keyword evidence="7 8" id="KW-0067">ATP-binding</keyword>
<dbReference type="OrthoDB" id="142069at2157"/>
<sequence>MSDQSVIEPIDEETVEQARDQAAAAQRVIVKAGTNSLTDADSRLDRVKLDKLVSDIMALRERGKDVLLVSSGAVGAGKGLIDEVTETVEESQALSTVGQSHLMRHYTQSFDRYDQTVAQILLTEHDLANPERFTNVRNTIETLFDWGIVPIINENDAIATEEIQIGDNDMLSASVAIGVDVDLLVTLTDVGGVYTGNPKDDDDAELIEAVGTNYDAVQSFVDDSTTDEFGGILTKVEGARDVSEHGTPAIIANSADRDVLERIATAKPVGTLFIPITGATDD</sequence>
<evidence type="ECO:0000256" key="1">
    <source>
        <dbReference type="ARBA" id="ARBA00022490"/>
    </source>
</evidence>
<evidence type="ECO:0000313" key="10">
    <source>
        <dbReference type="EMBL" id="SEH46108.1"/>
    </source>
</evidence>
<evidence type="ECO:0000256" key="4">
    <source>
        <dbReference type="ARBA" id="ARBA00022679"/>
    </source>
</evidence>
<feature type="binding site" evidence="8">
    <location>
        <position position="156"/>
    </location>
    <ligand>
        <name>substrate</name>
    </ligand>
</feature>
<dbReference type="NCBIfam" id="TIGR01027">
    <property type="entry name" value="proB"/>
    <property type="match status" value="1"/>
</dbReference>
<keyword evidence="1 8" id="KW-0963">Cytoplasm</keyword>
<gene>
    <name evidence="8" type="primary">proB</name>
    <name evidence="10" type="ORF">SAMN05192561_102119</name>
</gene>